<dbReference type="EMBL" id="CAJJDN010000021">
    <property type="protein sequence ID" value="CAD8066463.1"/>
    <property type="molecule type" value="Genomic_DNA"/>
</dbReference>
<keyword evidence="2" id="KW-1185">Reference proteome</keyword>
<protein>
    <submittedName>
        <fullName evidence="1">Uncharacterized protein</fullName>
    </submittedName>
</protein>
<gene>
    <name evidence="1" type="ORF">PSON_ATCC_30995.1.T0210346</name>
</gene>
<dbReference type="Proteomes" id="UP000692954">
    <property type="component" value="Unassembled WGS sequence"/>
</dbReference>
<proteinExistence type="predicted"/>
<reference evidence="1" key="1">
    <citation type="submission" date="2021-01" db="EMBL/GenBank/DDBJ databases">
        <authorList>
            <consortium name="Genoscope - CEA"/>
            <person name="William W."/>
        </authorList>
    </citation>
    <scope>NUCLEOTIDE SEQUENCE</scope>
</reference>
<name>A0A8S1LM92_9CILI</name>
<organism evidence="1 2">
    <name type="scientific">Paramecium sonneborni</name>
    <dbReference type="NCBI Taxonomy" id="65129"/>
    <lineage>
        <taxon>Eukaryota</taxon>
        <taxon>Sar</taxon>
        <taxon>Alveolata</taxon>
        <taxon>Ciliophora</taxon>
        <taxon>Intramacronucleata</taxon>
        <taxon>Oligohymenophorea</taxon>
        <taxon>Peniculida</taxon>
        <taxon>Parameciidae</taxon>
        <taxon>Paramecium</taxon>
    </lineage>
</organism>
<accession>A0A8S1LM92</accession>
<comment type="caution">
    <text evidence="1">The sequence shown here is derived from an EMBL/GenBank/DDBJ whole genome shotgun (WGS) entry which is preliminary data.</text>
</comment>
<evidence type="ECO:0000313" key="2">
    <source>
        <dbReference type="Proteomes" id="UP000692954"/>
    </source>
</evidence>
<evidence type="ECO:0000313" key="1">
    <source>
        <dbReference type="EMBL" id="CAD8066463.1"/>
    </source>
</evidence>
<dbReference type="AlphaFoldDB" id="A0A8S1LM92"/>
<sequence>MLNNNYQSKISLQPKPYDFSIFDDFVQKARKICRTSQKSVSKYKESSLSISKQLKTEINFDSVGTTRKSVQNPQFKMDNYLDQQIPISPFRFQLPLQSEKTQHFLFEKKRIPACLTSRKLKSNLDGQIHKSLQLSQLRATQQQKLETPNSNQQQQTKFLITKYFLSKPLVCIKSKQKKKEKPLQVELL</sequence>